<sequence length="214" mass="23734">NTNQTGQTKINQDTKYGINLLSKDNMNSFINSFNESKSITRVDKGMWVDGDKGVGVDLNNKTYNILIEGTMETSKIGNELLLLMENEDTILSITMVAGGFGSGAPQNGEYTVDTYRNRRKDKDYNPGMNILGVGFSFNLNPQFETERSLLRIHPDGNNKGTLGCIGVTGTKEELLKFEETMKNILKQQKSIGATINIKNNPNNSTSPKKITVRE</sequence>
<dbReference type="EMBL" id="NDYQ01000005">
    <property type="protein sequence ID" value="OUT17683.1"/>
    <property type="molecule type" value="Genomic_DNA"/>
</dbReference>
<proteinExistence type="predicted"/>
<protein>
    <recommendedName>
        <fullName evidence="3">DUF5675 domain-containing protein</fullName>
    </recommendedName>
</protein>
<dbReference type="RefSeq" id="WP_219336597.1">
    <property type="nucleotide sequence ID" value="NZ_NDYQ01000005.1"/>
</dbReference>
<comment type="caution">
    <text evidence="1">The sequence shown here is derived from an EMBL/GenBank/DDBJ whole genome shotgun (WGS) entry which is preliminary data.</text>
</comment>
<dbReference type="AlphaFoldDB" id="A0A1Y5NE44"/>
<dbReference type="Proteomes" id="UP000195893">
    <property type="component" value="Unassembled WGS sequence"/>
</dbReference>
<evidence type="ECO:0008006" key="3">
    <source>
        <dbReference type="Google" id="ProtNLM"/>
    </source>
</evidence>
<name>A0A1Y5NE44_9BACT</name>
<evidence type="ECO:0000313" key="1">
    <source>
        <dbReference type="EMBL" id="OUT17683.1"/>
    </source>
</evidence>
<evidence type="ECO:0000313" key="2">
    <source>
        <dbReference type="Proteomes" id="UP000195893"/>
    </source>
</evidence>
<gene>
    <name evidence="1" type="ORF">B9N60_03470</name>
</gene>
<feature type="non-terminal residue" evidence="1">
    <location>
        <position position="1"/>
    </location>
</feature>
<reference evidence="1 2" key="1">
    <citation type="submission" date="2017-04" db="EMBL/GenBank/DDBJ databases">
        <title>Complete genome of Campylobacter concisus ATCC 33237T and draft genomes for an additional eight well characterized C. concisus strains.</title>
        <authorList>
            <person name="Cornelius A.J."/>
            <person name="Miller W.G."/>
            <person name="Lastovica A.J."/>
            <person name="On S.L."/>
            <person name="French N.P."/>
            <person name="Vandenberg O."/>
            <person name="Biggs P.J."/>
        </authorList>
    </citation>
    <scope>NUCLEOTIDE SEQUENCE [LARGE SCALE GENOMIC DNA]</scope>
    <source>
        <strain evidence="1 2">Lasto127.99</strain>
    </source>
</reference>
<organism evidence="1 2">
    <name type="scientific">Campylobacter concisus</name>
    <dbReference type="NCBI Taxonomy" id="199"/>
    <lineage>
        <taxon>Bacteria</taxon>
        <taxon>Pseudomonadati</taxon>
        <taxon>Campylobacterota</taxon>
        <taxon>Epsilonproteobacteria</taxon>
        <taxon>Campylobacterales</taxon>
        <taxon>Campylobacteraceae</taxon>
        <taxon>Campylobacter</taxon>
    </lineage>
</organism>
<accession>A0A1Y5NE44</accession>